<proteinExistence type="predicted"/>
<dbReference type="InterPro" id="IPR032290">
    <property type="entry name" value="DUF4839"/>
</dbReference>
<evidence type="ECO:0008006" key="5">
    <source>
        <dbReference type="Google" id="ProtNLM"/>
    </source>
</evidence>
<dbReference type="EMBL" id="CP016540">
    <property type="protein sequence ID" value="ANU26282.1"/>
    <property type="molecule type" value="Genomic_DNA"/>
</dbReference>
<feature type="chain" id="PRO_5039717248" description="DUF4839 domain-containing protein" evidence="2">
    <location>
        <begin position="19"/>
        <end position="294"/>
    </location>
</feature>
<sequence>MKKTLLFLSIMVSTIGLSACSEEKDPNVLKVSNSSDDIVGENYESVISELEEIGFTNIETKILDDLITGWLTKDGEIEKVDIDGKTEFSAQDDFQKDSKIVITYHTFEKEETNTNQKSKETNVEKVEEPTTDTSAESNKEETSTTDKVSPEKDKQVTSDKPAESSTEILTANNNEELAVILALKDTTDPKIAEFAKKYAGRTIEFDGYIANMMPHGKYKTRYDILINVGDYRETNFSGPDFKFDDVGMLDLNLTGSEIPDTIGYRQNLFITAIVDEYDENPGLFFIKPISTEIR</sequence>
<feature type="signal peptide" evidence="2">
    <location>
        <begin position="1"/>
        <end position="18"/>
    </location>
</feature>
<dbReference type="AlphaFoldDB" id="A0A1B1RZB7"/>
<keyword evidence="2" id="KW-0732">Signal</keyword>
<dbReference type="Pfam" id="PF16127">
    <property type="entry name" value="DUF4839"/>
    <property type="match status" value="1"/>
</dbReference>
<feature type="region of interest" description="Disordered" evidence="1">
    <location>
        <begin position="110"/>
        <end position="167"/>
    </location>
</feature>
<evidence type="ECO:0000313" key="3">
    <source>
        <dbReference type="EMBL" id="ANU26282.1"/>
    </source>
</evidence>
<evidence type="ECO:0000256" key="1">
    <source>
        <dbReference type="SAM" id="MobiDB-lite"/>
    </source>
</evidence>
<dbReference type="Proteomes" id="UP000053354">
    <property type="component" value="Chromosome"/>
</dbReference>
<dbReference type="KEGG" id="pll:I858_004450"/>
<feature type="compositionally biased region" description="Basic and acidic residues" evidence="1">
    <location>
        <begin position="110"/>
        <end position="128"/>
    </location>
</feature>
<evidence type="ECO:0000256" key="2">
    <source>
        <dbReference type="SAM" id="SignalP"/>
    </source>
</evidence>
<keyword evidence="4" id="KW-1185">Reference proteome</keyword>
<gene>
    <name evidence="3" type="ORF">I858_004450</name>
</gene>
<dbReference type="RefSeq" id="WP_049694951.1">
    <property type="nucleotide sequence ID" value="NZ_CP016540.2"/>
</dbReference>
<dbReference type="OrthoDB" id="2237218at2"/>
<dbReference type="PROSITE" id="PS51257">
    <property type="entry name" value="PROKAR_LIPOPROTEIN"/>
    <property type="match status" value="1"/>
</dbReference>
<dbReference type="STRING" id="1302659.I858_004450"/>
<accession>A0A1B1RZB7</accession>
<name>A0A1B1RZB7_9BACL</name>
<evidence type="ECO:0000313" key="4">
    <source>
        <dbReference type="Proteomes" id="UP000053354"/>
    </source>
</evidence>
<reference evidence="3" key="1">
    <citation type="submission" date="2016-10" db="EMBL/GenBank/DDBJ databases">
        <authorList>
            <person name="See-Too W.S."/>
        </authorList>
    </citation>
    <scope>NUCLEOTIDE SEQUENCE</scope>
    <source>
        <strain evidence="3">L10.15</strain>
    </source>
</reference>
<organism evidence="3 4">
    <name type="scientific">Planococcus versutus</name>
    <dbReference type="NCBI Taxonomy" id="1302659"/>
    <lineage>
        <taxon>Bacteria</taxon>
        <taxon>Bacillati</taxon>
        <taxon>Bacillota</taxon>
        <taxon>Bacilli</taxon>
        <taxon>Bacillales</taxon>
        <taxon>Caryophanaceae</taxon>
        <taxon>Planococcus</taxon>
    </lineage>
</organism>
<feature type="compositionally biased region" description="Basic and acidic residues" evidence="1">
    <location>
        <begin position="137"/>
        <end position="162"/>
    </location>
</feature>
<protein>
    <recommendedName>
        <fullName evidence="5">DUF4839 domain-containing protein</fullName>
    </recommendedName>
</protein>